<dbReference type="GO" id="GO:0010090">
    <property type="term" value="P:trichome morphogenesis"/>
    <property type="evidence" value="ECO:0007669"/>
    <property type="project" value="InterPro"/>
</dbReference>
<accession>A0A2K3MXE6</accession>
<comment type="caution">
    <text evidence="2">The sequence shown here is derived from an EMBL/GenBank/DDBJ whole genome shotgun (WGS) entry which is preliminary data.</text>
</comment>
<feature type="transmembrane region" description="Helical" evidence="1">
    <location>
        <begin position="66"/>
        <end position="86"/>
    </location>
</feature>
<evidence type="ECO:0000256" key="1">
    <source>
        <dbReference type="SAM" id="Phobius"/>
    </source>
</evidence>
<dbReference type="GO" id="GO:0010150">
    <property type="term" value="P:leaf senescence"/>
    <property type="evidence" value="ECO:0007669"/>
    <property type="project" value="InterPro"/>
</dbReference>
<dbReference type="GO" id="GO:0006952">
    <property type="term" value="P:defense response"/>
    <property type="evidence" value="ECO:0007669"/>
    <property type="project" value="InterPro"/>
</dbReference>
<gene>
    <name evidence="2" type="ORF">L195_g018667</name>
</gene>
<reference evidence="2 3" key="2">
    <citation type="journal article" date="2017" name="Front. Plant Sci.">
        <title>Gene Classification and Mining of Molecular Markers Useful in Red Clover (Trifolium pratense) Breeding.</title>
        <authorList>
            <person name="Istvanek J."/>
            <person name="Dluhosova J."/>
            <person name="Dluhos P."/>
            <person name="Patkova L."/>
            <person name="Nedelnik J."/>
            <person name="Repkova J."/>
        </authorList>
    </citation>
    <scope>NUCLEOTIDE SEQUENCE [LARGE SCALE GENOMIC DNA]</scope>
    <source>
        <strain evidence="3">cv. Tatra</strain>
        <tissue evidence="2">Young leaves</tissue>
    </source>
</reference>
<evidence type="ECO:0000313" key="3">
    <source>
        <dbReference type="Proteomes" id="UP000236291"/>
    </source>
</evidence>
<organism evidence="2 3">
    <name type="scientific">Trifolium pratense</name>
    <name type="common">Red clover</name>
    <dbReference type="NCBI Taxonomy" id="57577"/>
    <lineage>
        <taxon>Eukaryota</taxon>
        <taxon>Viridiplantae</taxon>
        <taxon>Streptophyta</taxon>
        <taxon>Embryophyta</taxon>
        <taxon>Tracheophyta</taxon>
        <taxon>Spermatophyta</taxon>
        <taxon>Magnoliopsida</taxon>
        <taxon>eudicotyledons</taxon>
        <taxon>Gunneridae</taxon>
        <taxon>Pentapetalae</taxon>
        <taxon>rosids</taxon>
        <taxon>fabids</taxon>
        <taxon>Fabales</taxon>
        <taxon>Fabaceae</taxon>
        <taxon>Papilionoideae</taxon>
        <taxon>50 kb inversion clade</taxon>
        <taxon>NPAAA clade</taxon>
        <taxon>Hologalegina</taxon>
        <taxon>IRL clade</taxon>
        <taxon>Trifolieae</taxon>
        <taxon>Trifolium</taxon>
    </lineage>
</organism>
<dbReference type="InterPro" id="IPR044708">
    <property type="entry name" value="CPR5"/>
</dbReference>
<evidence type="ECO:0000313" key="2">
    <source>
        <dbReference type="EMBL" id="PNX95475.1"/>
    </source>
</evidence>
<proteinExistence type="predicted"/>
<sequence length="458" mass="51639">MNASSIHSNNNQKCLDMAEINETCSSSQSETTSCSSSQLQKPKVKTKGIAFKRRNPKLTVRRKSNVAAIGFPLGMSFAAVMAQVLYRRDAAAEGISPDHLSSMCSSAIKESLSSVFGDKLDGLTRNFEQSFDSTLGTLRLIYESSSSNELHKLNNMRLEIPSSKLIRGDCSRDIVTENGQSRPLSHAHAEIIDQSISREEVRDNFHMESITRDLALHEQSNQMVCFSPTSSGALVNNPVISTFEKSIVEQCRSNDLKTVELGLAMKKMKLKETELALRYDLNDLQRSKLAVEVSKTSFKVEKFKTQLEDTRYGELNKNFERINEAAESCAPPEDESSSWWTPNCIFALPAVISIDITNYASYFHSFDSRNRLWLLWNVVYRHTGREWLYLALILGDSMFGAFLIYMLDIRFVHNSSWTNHNTADNEKEYNSSVLDSPVSVLRYFACGSTTVLWSHAFC</sequence>
<keyword evidence="1" id="KW-0472">Membrane</keyword>
<dbReference type="PANTHER" id="PTHR35322:SF2">
    <property type="entry name" value="PROTEIN CPR-5"/>
    <property type="match status" value="1"/>
</dbReference>
<name>A0A2K3MXE6_TRIPR</name>
<dbReference type="EMBL" id="ASHM01013510">
    <property type="protein sequence ID" value="PNX95475.1"/>
    <property type="molecule type" value="Genomic_DNA"/>
</dbReference>
<dbReference type="Proteomes" id="UP000236291">
    <property type="component" value="Unassembled WGS sequence"/>
</dbReference>
<protein>
    <submittedName>
        <fullName evidence="2">Protein CPR5-like</fullName>
    </submittedName>
</protein>
<reference evidence="2 3" key="1">
    <citation type="journal article" date="2014" name="Am. J. Bot.">
        <title>Genome assembly and annotation for red clover (Trifolium pratense; Fabaceae).</title>
        <authorList>
            <person name="Istvanek J."/>
            <person name="Jaros M."/>
            <person name="Krenek A."/>
            <person name="Repkova J."/>
        </authorList>
    </citation>
    <scope>NUCLEOTIDE SEQUENCE [LARGE SCALE GENOMIC DNA]</scope>
    <source>
        <strain evidence="3">cv. Tatra</strain>
        <tissue evidence="2">Young leaves</tissue>
    </source>
</reference>
<keyword evidence="1" id="KW-0812">Transmembrane</keyword>
<keyword evidence="1" id="KW-1133">Transmembrane helix</keyword>
<dbReference type="AlphaFoldDB" id="A0A2K3MXE6"/>
<dbReference type="PANTHER" id="PTHR35322">
    <property type="entry name" value="PROTEIN CPR-5"/>
    <property type="match status" value="1"/>
</dbReference>
<dbReference type="STRING" id="57577.A0A2K3MXE6"/>